<dbReference type="OrthoDB" id="5518417at2"/>
<proteinExistence type="predicted"/>
<gene>
    <name evidence="1" type="ORF">SAMN05444483_102334</name>
</gene>
<evidence type="ECO:0000313" key="1">
    <source>
        <dbReference type="EMBL" id="SHF77335.1"/>
    </source>
</evidence>
<dbReference type="RefSeq" id="WP_072877485.1">
    <property type="nucleotide sequence ID" value="NZ_FQVT01000002.1"/>
</dbReference>
<protein>
    <submittedName>
        <fullName evidence="1">Uncharacterized protein</fullName>
    </submittedName>
</protein>
<dbReference type="Proteomes" id="UP000183945">
    <property type="component" value="Unassembled WGS sequence"/>
</dbReference>
<dbReference type="AlphaFoldDB" id="A0A1M5EDP5"/>
<keyword evidence="2" id="KW-1185">Reference proteome</keyword>
<name>A0A1M5EDP5_SALEC</name>
<evidence type="ECO:0000313" key="2">
    <source>
        <dbReference type="Proteomes" id="UP000183945"/>
    </source>
</evidence>
<reference evidence="2" key="1">
    <citation type="submission" date="2016-11" db="EMBL/GenBank/DDBJ databases">
        <authorList>
            <person name="Varghese N."/>
            <person name="Submissions S."/>
        </authorList>
    </citation>
    <scope>NUCLEOTIDE SEQUENCE [LARGE SCALE GENOMIC DNA]</scope>
    <source>
        <strain evidence="2">DSM 24579</strain>
    </source>
</reference>
<dbReference type="EMBL" id="FQVT01000002">
    <property type="protein sequence ID" value="SHF77335.1"/>
    <property type="molecule type" value="Genomic_DNA"/>
</dbReference>
<accession>A0A1M5EDP5</accession>
<sequence>MSDLCKLCQTNKLENVGSHIFTESIIRTALNEDGFTKREDKELIYEISTENIGLDYFGNGVLPEKLQQILGREASEDEIKKNKNPFINRDLVCRDCEKKFGPIETSFAQDIYAKIIKKKDEELESDSCNYVSFANQKTLGLQFSIINIWRASASKYDNWSLKEDDEEYLRKFILKTADLDIQSIIKKTQENLEEIERFDFALNYFISSGNQLSDNGVLIDNSAEPFFILLNRLSIIFDFKILDSKKMPDLTKGTIESNIGCIISSNLDDELRIGINTDEERKKLFNKIALIQLEQIRQKFTDTFFQLHRAFFGFFPSQEAINYFNQKMIEYIKSRDGEIIISEMLNVVTNVIMDCGRSYV</sequence>
<organism evidence="1 2">
    <name type="scientific">Salegentibacter echinorum</name>
    <dbReference type="NCBI Taxonomy" id="1073325"/>
    <lineage>
        <taxon>Bacteria</taxon>
        <taxon>Pseudomonadati</taxon>
        <taxon>Bacteroidota</taxon>
        <taxon>Flavobacteriia</taxon>
        <taxon>Flavobacteriales</taxon>
        <taxon>Flavobacteriaceae</taxon>
        <taxon>Salegentibacter</taxon>
    </lineage>
</organism>